<dbReference type="KEGG" id="ccin:107270301"/>
<evidence type="ECO:0000256" key="1">
    <source>
        <dbReference type="ARBA" id="ARBA00004141"/>
    </source>
</evidence>
<dbReference type="InterPro" id="IPR011701">
    <property type="entry name" value="MFS"/>
</dbReference>
<feature type="transmembrane region" description="Helical" evidence="6">
    <location>
        <begin position="458"/>
        <end position="482"/>
    </location>
</feature>
<feature type="transmembrane region" description="Helical" evidence="6">
    <location>
        <begin position="124"/>
        <end position="140"/>
    </location>
</feature>
<protein>
    <submittedName>
        <fullName evidence="9 10">Synaptic vesicle glycoprotein 2B-like isoform X1</fullName>
    </submittedName>
</protein>
<dbReference type="InterPro" id="IPR020846">
    <property type="entry name" value="MFS_dom"/>
</dbReference>
<dbReference type="RefSeq" id="XP_015600674.1">
    <property type="nucleotide sequence ID" value="XM_015745188.2"/>
</dbReference>
<keyword evidence="3 6" id="KW-0812">Transmembrane</keyword>
<evidence type="ECO:0000313" key="8">
    <source>
        <dbReference type="Proteomes" id="UP000694920"/>
    </source>
</evidence>
<gene>
    <name evidence="9 10" type="primary">LOC107270301</name>
</gene>
<evidence type="ECO:0000256" key="4">
    <source>
        <dbReference type="ARBA" id="ARBA00022989"/>
    </source>
</evidence>
<name>A0AAJ7C346_CEPCN</name>
<feature type="transmembrane region" description="Helical" evidence="6">
    <location>
        <begin position="434"/>
        <end position="452"/>
    </location>
</feature>
<evidence type="ECO:0000256" key="6">
    <source>
        <dbReference type="SAM" id="Phobius"/>
    </source>
</evidence>
<feature type="transmembrane region" description="Helical" evidence="6">
    <location>
        <begin position="57"/>
        <end position="80"/>
    </location>
</feature>
<feature type="transmembrane region" description="Helical" evidence="6">
    <location>
        <begin position="494"/>
        <end position="515"/>
    </location>
</feature>
<dbReference type="GO" id="GO:0016020">
    <property type="term" value="C:membrane"/>
    <property type="evidence" value="ECO:0007669"/>
    <property type="project" value="UniProtKB-SubCell"/>
</dbReference>
<dbReference type="PANTHER" id="PTHR23511">
    <property type="entry name" value="SYNAPTIC VESICLE GLYCOPROTEIN 2"/>
    <property type="match status" value="1"/>
</dbReference>
<feature type="domain" description="Major facilitator superfamily (MFS) profile" evidence="7">
    <location>
        <begin position="46"/>
        <end position="546"/>
    </location>
</feature>
<dbReference type="PANTHER" id="PTHR23511:SF36">
    <property type="entry name" value="EG:BACR7A4.13 PROTEIN-RELATED"/>
    <property type="match status" value="1"/>
</dbReference>
<sequence length="549" mass="61364">MKNIEKSGNNKTEVFAITLSDDNVDRGLSAPEEHSPTDHAYDFDSAIALTDFGRFNIMLYLAIMPCAWGCIFDTTSISYVLPYAECDLGMTLFHKGLLNAIIYAGMMSSACVWGYWADTIGRRPLLLYGLILDALCNFLISTSQSFYVLLTFKFFSGFIVNGPFAINMTFVAEYHSEKYRSRALLLIGLFNASAQFVLPCVAWIVIPQGWSFELLDGAFVYNSWRLFLFLSGLPCFIASLTVLYFPESPKFLMTQGKNEEALKVFRWMYSLNTGNPPEMFPVKVLRQEDFAKKLNDNKLRNPNFWQKTYNRLVQMSLLFRKPYFKSFMLIAVLQFGSILGLNTLRLWLPQLFTVMENYQSMQSDPEVGSGTFCDAVNNMTSLSNNRVNDANTSDICVPVPVPDAVYINSLIVSATSVILYLLSSVAINKISRKILMMISFFFSSLGFFVFYLSPNSDVVLALSALTVSFSNITTLTITSILVELMPTSLRTLAISLVMMIGRLGAVSGNLVFPILLNLGCYVPFSTIGGYLALCLLIAIFIPKPSGILV</sequence>
<evidence type="ECO:0000256" key="2">
    <source>
        <dbReference type="ARBA" id="ARBA00022448"/>
    </source>
</evidence>
<dbReference type="AlphaFoldDB" id="A0AAJ7C346"/>
<feature type="transmembrane region" description="Helical" evidence="6">
    <location>
        <begin position="404"/>
        <end position="422"/>
    </location>
</feature>
<evidence type="ECO:0000259" key="7">
    <source>
        <dbReference type="PROSITE" id="PS50850"/>
    </source>
</evidence>
<evidence type="ECO:0000313" key="9">
    <source>
        <dbReference type="RefSeq" id="XP_015600672.1"/>
    </source>
</evidence>
<dbReference type="Gene3D" id="1.20.1250.20">
    <property type="entry name" value="MFS general substrate transporter like domains"/>
    <property type="match status" value="1"/>
</dbReference>
<reference evidence="9 10" key="1">
    <citation type="submission" date="2025-04" db="UniProtKB">
        <authorList>
            <consortium name="RefSeq"/>
        </authorList>
    </citation>
    <scope>IDENTIFICATION</scope>
</reference>
<dbReference type="Proteomes" id="UP000694920">
    <property type="component" value="Unplaced"/>
</dbReference>
<keyword evidence="8" id="KW-1185">Reference proteome</keyword>
<dbReference type="PROSITE" id="PS50850">
    <property type="entry name" value="MFS"/>
    <property type="match status" value="1"/>
</dbReference>
<comment type="subcellular location">
    <subcellularLocation>
        <location evidence="1">Membrane</location>
        <topology evidence="1">Multi-pass membrane protein</topology>
    </subcellularLocation>
</comment>
<keyword evidence="5 6" id="KW-0472">Membrane</keyword>
<dbReference type="RefSeq" id="XP_015600672.1">
    <property type="nucleotide sequence ID" value="XM_015745186.2"/>
</dbReference>
<keyword evidence="2" id="KW-0813">Transport</keyword>
<feature type="transmembrane region" description="Helical" evidence="6">
    <location>
        <begin position="183"/>
        <end position="206"/>
    </location>
</feature>
<feature type="transmembrane region" description="Helical" evidence="6">
    <location>
        <begin position="226"/>
        <end position="245"/>
    </location>
</feature>
<feature type="transmembrane region" description="Helical" evidence="6">
    <location>
        <begin position="100"/>
        <end position="117"/>
    </location>
</feature>
<evidence type="ECO:0000313" key="10">
    <source>
        <dbReference type="RefSeq" id="XP_015600674.1"/>
    </source>
</evidence>
<feature type="transmembrane region" description="Helical" evidence="6">
    <location>
        <begin position="146"/>
        <end position="171"/>
    </location>
</feature>
<evidence type="ECO:0000256" key="3">
    <source>
        <dbReference type="ARBA" id="ARBA00022692"/>
    </source>
</evidence>
<dbReference type="GeneID" id="107270301"/>
<keyword evidence="4 6" id="KW-1133">Transmembrane helix</keyword>
<accession>A0AAJ7C346</accession>
<proteinExistence type="predicted"/>
<dbReference type="InterPro" id="IPR036259">
    <property type="entry name" value="MFS_trans_sf"/>
</dbReference>
<dbReference type="SUPFAM" id="SSF103473">
    <property type="entry name" value="MFS general substrate transporter"/>
    <property type="match status" value="1"/>
</dbReference>
<feature type="transmembrane region" description="Helical" evidence="6">
    <location>
        <begin position="521"/>
        <end position="541"/>
    </location>
</feature>
<dbReference type="GO" id="GO:0022857">
    <property type="term" value="F:transmembrane transporter activity"/>
    <property type="evidence" value="ECO:0007669"/>
    <property type="project" value="InterPro"/>
</dbReference>
<evidence type="ECO:0000256" key="5">
    <source>
        <dbReference type="ARBA" id="ARBA00023136"/>
    </source>
</evidence>
<organism evidence="8 10">
    <name type="scientific">Cephus cinctus</name>
    <name type="common">Wheat stem sawfly</name>
    <dbReference type="NCBI Taxonomy" id="211228"/>
    <lineage>
        <taxon>Eukaryota</taxon>
        <taxon>Metazoa</taxon>
        <taxon>Ecdysozoa</taxon>
        <taxon>Arthropoda</taxon>
        <taxon>Hexapoda</taxon>
        <taxon>Insecta</taxon>
        <taxon>Pterygota</taxon>
        <taxon>Neoptera</taxon>
        <taxon>Endopterygota</taxon>
        <taxon>Hymenoptera</taxon>
        <taxon>Cephoidea</taxon>
        <taxon>Cephidae</taxon>
        <taxon>Cephus</taxon>
    </lineage>
</organism>
<dbReference type="Pfam" id="PF07690">
    <property type="entry name" value="MFS_1"/>
    <property type="match status" value="2"/>
</dbReference>
<feature type="transmembrane region" description="Helical" evidence="6">
    <location>
        <begin position="327"/>
        <end position="348"/>
    </location>
</feature>